<feature type="compositionally biased region" description="Polar residues" evidence="1">
    <location>
        <begin position="7"/>
        <end position="19"/>
    </location>
</feature>
<evidence type="ECO:0000313" key="2">
    <source>
        <dbReference type="EMBL" id="KXA94852.1"/>
    </source>
</evidence>
<dbReference type="Proteomes" id="UP000070284">
    <property type="component" value="Unassembled WGS sequence"/>
</dbReference>
<evidence type="ECO:0000256" key="1">
    <source>
        <dbReference type="SAM" id="MobiDB-lite"/>
    </source>
</evidence>
<comment type="caution">
    <text evidence="2">The sequence shown here is derived from an EMBL/GenBank/DDBJ whole genome shotgun (WGS) entry which is preliminary data.</text>
</comment>
<organism evidence="2 3">
    <name type="scientific">candidate division MSBL1 archaeon SCGC-AAA259E19</name>
    <dbReference type="NCBI Taxonomy" id="1698264"/>
    <lineage>
        <taxon>Archaea</taxon>
        <taxon>Methanobacteriati</taxon>
        <taxon>Methanobacteriota</taxon>
        <taxon>candidate division MSBL1</taxon>
    </lineage>
</organism>
<sequence>MSRRSAKSSFTERFPSSTGHSRDPSSSRASLGPSFFRFFFVLFNYYSNRFSKILASFIPLREI</sequence>
<evidence type="ECO:0000313" key="3">
    <source>
        <dbReference type="Proteomes" id="UP000070284"/>
    </source>
</evidence>
<reference evidence="2 3" key="1">
    <citation type="journal article" date="2016" name="Sci. Rep.">
        <title>Metabolic traits of an uncultured archaeal lineage -MSBL1- from brine pools of the Red Sea.</title>
        <authorList>
            <person name="Mwirichia R."/>
            <person name="Alam I."/>
            <person name="Rashid M."/>
            <person name="Vinu M."/>
            <person name="Ba-Alawi W."/>
            <person name="Anthony Kamau A."/>
            <person name="Kamanda Ngugi D."/>
            <person name="Goker M."/>
            <person name="Klenk H.P."/>
            <person name="Bajic V."/>
            <person name="Stingl U."/>
        </authorList>
    </citation>
    <scope>NUCLEOTIDE SEQUENCE [LARGE SCALE GENOMIC DNA]</scope>
    <source>
        <strain evidence="2">SCGC-AAA259E19</strain>
    </source>
</reference>
<dbReference type="AlphaFoldDB" id="A0A133UKV2"/>
<accession>A0A133UKV2</accession>
<name>A0A133UKV2_9EURY</name>
<feature type="region of interest" description="Disordered" evidence="1">
    <location>
        <begin position="1"/>
        <end position="30"/>
    </location>
</feature>
<gene>
    <name evidence="2" type="ORF">AKJ65_03245</name>
</gene>
<keyword evidence="3" id="KW-1185">Reference proteome</keyword>
<proteinExistence type="predicted"/>
<dbReference type="EMBL" id="LHXO01000036">
    <property type="protein sequence ID" value="KXA94852.1"/>
    <property type="molecule type" value="Genomic_DNA"/>
</dbReference>
<protein>
    <submittedName>
        <fullName evidence="2">Uncharacterized protein</fullName>
    </submittedName>
</protein>